<evidence type="ECO:0000313" key="3">
    <source>
        <dbReference type="Proteomes" id="UP000290958"/>
    </source>
</evidence>
<dbReference type="Proteomes" id="UP000290958">
    <property type="component" value="Unassembled WGS sequence"/>
</dbReference>
<accession>A0A4Q1KDV5</accession>
<dbReference type="EMBL" id="SBKP01000025">
    <property type="protein sequence ID" value="RXR24955.1"/>
    <property type="molecule type" value="Genomic_DNA"/>
</dbReference>
<feature type="region of interest" description="Disordered" evidence="1">
    <location>
        <begin position="1"/>
        <end position="23"/>
    </location>
</feature>
<dbReference type="AlphaFoldDB" id="A0A4Q1KDV5"/>
<dbReference type="InterPro" id="IPR029063">
    <property type="entry name" value="SAM-dependent_MTases_sf"/>
</dbReference>
<protein>
    <submittedName>
        <fullName evidence="2">Uncharacterized protein</fullName>
    </submittedName>
</protein>
<dbReference type="OrthoDB" id="2019315at2"/>
<comment type="caution">
    <text evidence="2">The sequence shown here is derived from an EMBL/GenBank/DDBJ whole genome shotgun (WGS) entry which is preliminary data.</text>
</comment>
<name>A0A4Q1KDV5_9SPHN</name>
<reference evidence="3" key="1">
    <citation type="submission" date="2019-01" db="EMBL/GenBank/DDBJ databases">
        <title>Cytophagaceae bacterium strain CAR-16.</title>
        <authorList>
            <person name="Chen W.-M."/>
        </authorList>
    </citation>
    <scope>NUCLEOTIDE SEQUENCE [LARGE SCALE GENOMIC DNA]</scope>
    <source>
        <strain evidence="3">CHR27</strain>
    </source>
</reference>
<sequence>MIDHAAEPPKAPSYNQPTKNMARRRSLAHAVELLTTRREEAAIVPADYPSRIKVAFAESDDAIRVATAPSCDESDISSWQAFRQEAVGTRSPADLTVAYLAGPEPSNDLLALLELGLRPENIWAFEVNTDAIANGLDELRSLGLRGVKFVPVSIGDYFVGTPRRFDIIYLDACGPLPSKEQKTTKLLVDIFRTSSLSPLGVLVTNFAEPDVSKAHTLETYSSLIAAYLFPKGFVEDDGVMIEGPPVYGYSAYDHEPCSDPTGDSVEDDDADWDQDSPSFPEEVRTNFSANYGSFITRQIMDIAEIVAPTTRLTDGGLYKVLFDEDLAKAATRGRRFAKFNDDAFRENEDGSWHPTDIDMDGDAISESSMFSLIWTLAWLGFYPIDVNFRPPSSRVKEFAKAWKNQLLGSSPSKLSAEELIACFYAWRHDETLWTPAMKAIRHFPYEQVMPFLCDWPTHEIGFYPAFAQLAYPAHPNIRETRRFSYVAEGKTTRMFLDVIPFDECRYVYDWLSAMHLVTEDWFDLSAQLTFRFALDAIVKERRWFGDDFLYGCHVVGESDTFATAQLSQRMDLSLGMSSSSRQADR</sequence>
<evidence type="ECO:0000256" key="1">
    <source>
        <dbReference type="SAM" id="MobiDB-lite"/>
    </source>
</evidence>
<feature type="region of interest" description="Disordered" evidence="1">
    <location>
        <begin position="257"/>
        <end position="279"/>
    </location>
</feature>
<gene>
    <name evidence="2" type="ORF">EQG66_14775</name>
</gene>
<dbReference type="SUPFAM" id="SSF53335">
    <property type="entry name" value="S-adenosyl-L-methionine-dependent methyltransferases"/>
    <property type="match status" value="1"/>
</dbReference>
<keyword evidence="3" id="KW-1185">Reference proteome</keyword>
<organism evidence="2 3">
    <name type="scientific">Sphingobium fluviale</name>
    <dbReference type="NCBI Taxonomy" id="2506423"/>
    <lineage>
        <taxon>Bacteria</taxon>
        <taxon>Pseudomonadati</taxon>
        <taxon>Pseudomonadota</taxon>
        <taxon>Alphaproteobacteria</taxon>
        <taxon>Sphingomonadales</taxon>
        <taxon>Sphingomonadaceae</taxon>
        <taxon>Sphingobium</taxon>
    </lineage>
</organism>
<proteinExistence type="predicted"/>
<evidence type="ECO:0000313" key="2">
    <source>
        <dbReference type="EMBL" id="RXR24955.1"/>
    </source>
</evidence>
<feature type="compositionally biased region" description="Acidic residues" evidence="1">
    <location>
        <begin position="264"/>
        <end position="274"/>
    </location>
</feature>
<dbReference type="RefSeq" id="WP_129405286.1">
    <property type="nucleotide sequence ID" value="NZ_SBKP01000025.1"/>
</dbReference>